<keyword evidence="5" id="KW-0472">Membrane</keyword>
<dbReference type="STRING" id="525898.Sdel_0203"/>
<dbReference type="PANTHER" id="PTHR34990:SF1">
    <property type="entry name" value="UDP-2,3-DIACYLGLUCOSAMINE HYDROLASE"/>
    <property type="match status" value="1"/>
</dbReference>
<accession>D1B0C2</accession>
<name>D1B0C2_SULD5</name>
<dbReference type="HOGENOM" id="CLU_080125_0_0_7"/>
<evidence type="ECO:0000256" key="5">
    <source>
        <dbReference type="ARBA" id="ARBA00023136"/>
    </source>
</evidence>
<sequence>MSPNLVIREGAHFIADAHDSSQRSFFFEYLLHVKKDPPPQLFLMGDMFDLLVGEVRHGVKQYAHYIALLEEIAQSCEVYYFEGNHDFCLSKLFNHVKVIPLSQQPLTCKLPSGQSCLLLHGDKYGNDWLNRLYTALIRNPLMLRFLNGCDGLSHGAISKAIEKSQTQKNLCKRIPHFTTLIQRKLSFYPKAEVIAEGHYHQNHAFMVSGVHYINFSSFACNQSYFSVQSSLETPFAPMQLRSCPSQ</sequence>
<dbReference type="GO" id="GO:0046872">
    <property type="term" value="F:metal ion binding"/>
    <property type="evidence" value="ECO:0007669"/>
    <property type="project" value="UniProtKB-KW"/>
</dbReference>
<proteinExistence type="predicted"/>
<dbReference type="PANTHER" id="PTHR34990">
    <property type="entry name" value="UDP-2,3-DIACYLGLUCOSAMINE HYDROLASE-RELATED"/>
    <property type="match status" value="1"/>
</dbReference>
<organism evidence="8 9">
    <name type="scientific">Sulfurospirillum deleyianum (strain ATCC 51133 / DSM 6946 / 5175)</name>
    <dbReference type="NCBI Taxonomy" id="525898"/>
    <lineage>
        <taxon>Bacteria</taxon>
        <taxon>Pseudomonadati</taxon>
        <taxon>Campylobacterota</taxon>
        <taxon>Epsilonproteobacteria</taxon>
        <taxon>Campylobacterales</taxon>
        <taxon>Sulfurospirillaceae</taxon>
        <taxon>Sulfurospirillum</taxon>
    </lineage>
</organism>
<evidence type="ECO:0000256" key="3">
    <source>
        <dbReference type="ARBA" id="ARBA00022723"/>
    </source>
</evidence>
<reference evidence="9" key="1">
    <citation type="submission" date="2009-11" db="EMBL/GenBank/DDBJ databases">
        <title>The complete genome of Sulfurospirillum deleyianum DSM 6946.</title>
        <authorList>
            <consortium name="US DOE Joint Genome Institute (JGI-PGF)"/>
            <person name="Lucas S."/>
            <person name="Copeland A."/>
            <person name="Lapidus A."/>
            <person name="Glavina del Rio T."/>
            <person name="Dalin E."/>
            <person name="Tice H."/>
            <person name="Bruce D."/>
            <person name="Goodwin L."/>
            <person name="Pitluck S."/>
            <person name="Kyrpides N."/>
            <person name="Mavromatis K."/>
            <person name="Ivanova N."/>
            <person name="Ovchinnikova G."/>
            <person name="Munk A.C."/>
            <person name="Lu M."/>
            <person name="Brettin T."/>
            <person name="Detter J.C."/>
            <person name="Han C."/>
            <person name="Tapia R."/>
            <person name="Larimer F."/>
            <person name="Land M."/>
            <person name="Hauser L."/>
            <person name="Markowitz V."/>
            <person name="Cheng J.F."/>
            <person name="Hugenholtz P."/>
            <person name="Woyke T."/>
            <person name="Wu D."/>
            <person name="Aumann P."/>
            <person name="Schneider S."/>
            <person name="Lang E."/>
            <person name="Spring S."/>
            <person name="Klenk H.P."/>
            <person name="Eisen J.A."/>
        </authorList>
    </citation>
    <scope>NUCLEOTIDE SEQUENCE [LARGE SCALE GENOMIC DNA]</scope>
    <source>
        <strain evidence="9">ATCC 51133 / DSM 6946 / 5175</strain>
    </source>
</reference>
<keyword evidence="1" id="KW-1003">Cell membrane</keyword>
<dbReference type="EMBL" id="CP001816">
    <property type="protein sequence ID" value="ACZ11241.1"/>
    <property type="molecule type" value="Genomic_DNA"/>
</dbReference>
<dbReference type="GO" id="GO:0009245">
    <property type="term" value="P:lipid A biosynthetic process"/>
    <property type="evidence" value="ECO:0007669"/>
    <property type="project" value="TreeGrafter"/>
</dbReference>
<evidence type="ECO:0000259" key="7">
    <source>
        <dbReference type="Pfam" id="PF00149"/>
    </source>
</evidence>
<dbReference type="CDD" id="cd07398">
    <property type="entry name" value="MPP_YbbF-LpxH"/>
    <property type="match status" value="1"/>
</dbReference>
<dbReference type="GO" id="GO:0008758">
    <property type="term" value="F:UDP-2,3-diacylglucosamine hydrolase activity"/>
    <property type="evidence" value="ECO:0007669"/>
    <property type="project" value="TreeGrafter"/>
</dbReference>
<dbReference type="AlphaFoldDB" id="D1B0C2"/>
<dbReference type="Pfam" id="PF00149">
    <property type="entry name" value="Metallophos"/>
    <property type="match status" value="1"/>
</dbReference>
<dbReference type="Proteomes" id="UP000002222">
    <property type="component" value="Chromosome"/>
</dbReference>
<dbReference type="GO" id="GO:0016020">
    <property type="term" value="C:membrane"/>
    <property type="evidence" value="ECO:0007669"/>
    <property type="project" value="GOC"/>
</dbReference>
<keyword evidence="3" id="KW-0479">Metal-binding</keyword>
<evidence type="ECO:0000313" key="9">
    <source>
        <dbReference type="Proteomes" id="UP000002222"/>
    </source>
</evidence>
<protein>
    <recommendedName>
        <fullName evidence="7">Calcineurin-like phosphoesterase domain-containing protein</fullName>
    </recommendedName>
</protein>
<keyword evidence="6" id="KW-0464">Manganese</keyword>
<dbReference type="InterPro" id="IPR004843">
    <property type="entry name" value="Calcineurin-like_PHP"/>
</dbReference>
<evidence type="ECO:0000313" key="8">
    <source>
        <dbReference type="EMBL" id="ACZ11241.1"/>
    </source>
</evidence>
<reference evidence="8 9" key="2">
    <citation type="journal article" date="2010" name="Stand. Genomic Sci.">
        <title>Complete genome sequence of Sulfurospirillum deleyianum type strain (5175).</title>
        <authorList>
            <person name="Sikorski J."/>
            <person name="Lapidus A."/>
            <person name="Copeland A."/>
            <person name="Glavina Del Rio T."/>
            <person name="Nolan M."/>
            <person name="Lucas S."/>
            <person name="Chen F."/>
            <person name="Tice H."/>
            <person name="Cheng J.F."/>
            <person name="Saunders E."/>
            <person name="Bruce D."/>
            <person name="Goodwin L."/>
            <person name="Pitluck S."/>
            <person name="Ovchinnikova G."/>
            <person name="Pati A."/>
            <person name="Ivanova N."/>
            <person name="Mavromatis K."/>
            <person name="Chen A."/>
            <person name="Palaniappan K."/>
            <person name="Chain P."/>
            <person name="Land M."/>
            <person name="Hauser L."/>
            <person name="Chang Y.J."/>
            <person name="Jeffries C.D."/>
            <person name="Brettin T."/>
            <person name="Detter J.C."/>
            <person name="Han C."/>
            <person name="Rohde M."/>
            <person name="Lang E."/>
            <person name="Spring S."/>
            <person name="Goker M."/>
            <person name="Bristow J."/>
            <person name="Eisen J.A."/>
            <person name="Markowitz V."/>
            <person name="Hugenholtz P."/>
            <person name="Kyrpides N.C."/>
            <person name="Klenk H.P."/>
        </authorList>
    </citation>
    <scope>NUCLEOTIDE SEQUENCE [LARGE SCALE GENOMIC DNA]</scope>
    <source>
        <strain evidence="9">ATCC 51133 / DSM 6946 / 5175</strain>
    </source>
</reference>
<evidence type="ECO:0000256" key="6">
    <source>
        <dbReference type="ARBA" id="ARBA00023211"/>
    </source>
</evidence>
<feature type="domain" description="Calcineurin-like phosphoesterase" evidence="7">
    <location>
        <begin position="13"/>
        <end position="151"/>
    </location>
</feature>
<dbReference type="InterPro" id="IPR029052">
    <property type="entry name" value="Metallo-depent_PP-like"/>
</dbReference>
<dbReference type="eggNOG" id="COG2908">
    <property type="taxonomic scope" value="Bacteria"/>
</dbReference>
<keyword evidence="2" id="KW-0997">Cell inner membrane</keyword>
<dbReference type="InterPro" id="IPR043461">
    <property type="entry name" value="LpxH-like"/>
</dbReference>
<keyword evidence="4" id="KW-0378">Hydrolase</keyword>
<dbReference type="KEGG" id="sdl:Sdel_0203"/>
<evidence type="ECO:0000256" key="1">
    <source>
        <dbReference type="ARBA" id="ARBA00022475"/>
    </source>
</evidence>
<dbReference type="SUPFAM" id="SSF56300">
    <property type="entry name" value="Metallo-dependent phosphatases"/>
    <property type="match status" value="1"/>
</dbReference>
<gene>
    <name evidence="8" type="ordered locus">Sdel_0203</name>
</gene>
<keyword evidence="9" id="KW-1185">Reference proteome</keyword>
<dbReference type="OrthoDB" id="270739at2"/>
<evidence type="ECO:0000256" key="2">
    <source>
        <dbReference type="ARBA" id="ARBA00022519"/>
    </source>
</evidence>
<evidence type="ECO:0000256" key="4">
    <source>
        <dbReference type="ARBA" id="ARBA00022801"/>
    </source>
</evidence>
<dbReference type="Gene3D" id="3.60.21.10">
    <property type="match status" value="1"/>
</dbReference>